<sequence>AQITTEQLIEKNKAGAHFRTNKKRKVEGSIEGKEDKKMAKCKTEDPYKTSGRANKENENIIPQQAEQTNKINYT</sequence>
<evidence type="ECO:0000313" key="3">
    <source>
        <dbReference type="Proteomes" id="UP000789901"/>
    </source>
</evidence>
<evidence type="ECO:0000256" key="1">
    <source>
        <dbReference type="SAM" id="MobiDB-lite"/>
    </source>
</evidence>
<reference evidence="2 3" key="1">
    <citation type="submission" date="2021-06" db="EMBL/GenBank/DDBJ databases">
        <authorList>
            <person name="Kallberg Y."/>
            <person name="Tangrot J."/>
            <person name="Rosling A."/>
        </authorList>
    </citation>
    <scope>NUCLEOTIDE SEQUENCE [LARGE SCALE GENOMIC DNA]</scope>
    <source>
        <strain evidence="2 3">120-4 pot B 10/14</strain>
    </source>
</reference>
<gene>
    <name evidence="2" type="ORF">GMARGA_LOCUS17092</name>
</gene>
<accession>A0ABN7VCJ2</accession>
<feature type="compositionally biased region" description="Basic and acidic residues" evidence="1">
    <location>
        <begin position="37"/>
        <end position="58"/>
    </location>
</feature>
<keyword evidence="3" id="KW-1185">Reference proteome</keyword>
<dbReference type="Proteomes" id="UP000789901">
    <property type="component" value="Unassembled WGS sequence"/>
</dbReference>
<feature type="compositionally biased region" description="Polar residues" evidence="1">
    <location>
        <begin position="60"/>
        <end position="74"/>
    </location>
</feature>
<protein>
    <submittedName>
        <fullName evidence="2">37025_t:CDS:1</fullName>
    </submittedName>
</protein>
<proteinExistence type="predicted"/>
<name>A0ABN7VCJ2_GIGMA</name>
<evidence type="ECO:0000313" key="2">
    <source>
        <dbReference type="EMBL" id="CAG8757634.1"/>
    </source>
</evidence>
<comment type="caution">
    <text evidence="2">The sequence shown here is derived from an EMBL/GenBank/DDBJ whole genome shotgun (WGS) entry which is preliminary data.</text>
</comment>
<dbReference type="EMBL" id="CAJVQB010012738">
    <property type="protein sequence ID" value="CAG8757634.1"/>
    <property type="molecule type" value="Genomic_DNA"/>
</dbReference>
<organism evidence="2 3">
    <name type="scientific">Gigaspora margarita</name>
    <dbReference type="NCBI Taxonomy" id="4874"/>
    <lineage>
        <taxon>Eukaryota</taxon>
        <taxon>Fungi</taxon>
        <taxon>Fungi incertae sedis</taxon>
        <taxon>Mucoromycota</taxon>
        <taxon>Glomeromycotina</taxon>
        <taxon>Glomeromycetes</taxon>
        <taxon>Diversisporales</taxon>
        <taxon>Gigasporaceae</taxon>
        <taxon>Gigaspora</taxon>
    </lineage>
</organism>
<feature type="non-terminal residue" evidence="2">
    <location>
        <position position="1"/>
    </location>
</feature>
<feature type="region of interest" description="Disordered" evidence="1">
    <location>
        <begin position="37"/>
        <end position="74"/>
    </location>
</feature>